<dbReference type="AlphaFoldDB" id="A0A3M0JBA2"/>
<dbReference type="Pfam" id="PF05210">
    <property type="entry name" value="Sprouty"/>
    <property type="match status" value="1"/>
</dbReference>
<dbReference type="PANTHER" id="PTHR12365">
    <property type="entry name" value="SPROUTY"/>
    <property type="match status" value="1"/>
</dbReference>
<dbReference type="OrthoDB" id="10038884at2759"/>
<feature type="compositionally biased region" description="Basic and acidic residues" evidence="2">
    <location>
        <begin position="138"/>
        <end position="150"/>
    </location>
</feature>
<keyword evidence="4" id="KW-1185">Reference proteome</keyword>
<feature type="compositionally biased region" description="Polar residues" evidence="2">
    <location>
        <begin position="51"/>
        <end position="62"/>
    </location>
</feature>
<feature type="compositionally biased region" description="Low complexity" evidence="2">
    <location>
        <begin position="86"/>
        <end position="113"/>
    </location>
</feature>
<gene>
    <name evidence="3" type="ORF">DUI87_25128</name>
</gene>
<comment type="caution">
    <text evidence="3">The sequence shown here is derived from an EMBL/GenBank/DDBJ whole genome shotgun (WGS) entry which is preliminary data.</text>
</comment>
<dbReference type="GO" id="GO:0005829">
    <property type="term" value="C:cytosol"/>
    <property type="evidence" value="ECO:0007669"/>
    <property type="project" value="TreeGrafter"/>
</dbReference>
<feature type="compositionally biased region" description="Low complexity" evidence="2">
    <location>
        <begin position="326"/>
        <end position="340"/>
    </location>
</feature>
<feature type="region of interest" description="Disordered" evidence="2">
    <location>
        <begin position="47"/>
        <end position="152"/>
    </location>
</feature>
<feature type="compositionally biased region" description="Low complexity" evidence="2">
    <location>
        <begin position="308"/>
        <end position="317"/>
    </location>
</feature>
<dbReference type="PANTHER" id="PTHR12365:SF9">
    <property type="entry name" value="PROTEIN SPROUTY HOMOLOG 3"/>
    <property type="match status" value="1"/>
</dbReference>
<reference evidence="3 4" key="1">
    <citation type="submission" date="2018-07" db="EMBL/GenBank/DDBJ databases">
        <title>A high quality draft genome assembly of the barn swallow (H. rustica rustica).</title>
        <authorList>
            <person name="Formenti G."/>
            <person name="Chiara M."/>
            <person name="Poveda L."/>
            <person name="Francoijs K.-J."/>
            <person name="Bonisoli-Alquati A."/>
            <person name="Canova L."/>
            <person name="Gianfranceschi L."/>
            <person name="Horner D.S."/>
            <person name="Saino N."/>
        </authorList>
    </citation>
    <scope>NUCLEOTIDE SEQUENCE [LARGE SCALE GENOMIC DNA]</scope>
    <source>
        <strain evidence="3">Chelidonia</strain>
        <tissue evidence="3">Blood</tissue>
    </source>
</reference>
<accession>A0A3M0JBA2</accession>
<evidence type="ECO:0000256" key="1">
    <source>
        <dbReference type="ARBA" id="ARBA00010964"/>
    </source>
</evidence>
<evidence type="ECO:0000313" key="4">
    <source>
        <dbReference type="Proteomes" id="UP000269221"/>
    </source>
</evidence>
<dbReference type="GO" id="GO:0040037">
    <property type="term" value="P:negative regulation of fibroblast growth factor receptor signaling pathway"/>
    <property type="evidence" value="ECO:0007669"/>
    <property type="project" value="TreeGrafter"/>
</dbReference>
<name>A0A3M0JBA2_HIRRU</name>
<sequence length="375" mass="40808">MQLSSSVAELSCDETMDPPAEDFQQVLSIDQIRSIRASNNYVERPAACFQQARSNPSLSQPPHKQEWSRDRLASSTFHDLHRSHSQQHQMPPLQPPLSHSSTASSVSQSTAASEQRLLSGLTPSHSGHSLVRTQPRGGEPKAEESPRKGAEQPAAHGHLLLCEACGRCRCPRCTAARSLPSCWLCNQRCLCSAESLLDYGTCLCCVKGLFYHCSTDDEDTCADDPCSCGPGSCCARWAAMSVLSLLLPCLCCYFPTLGCLKLCQRGYDGLKRPGCRCQSHTNTVCRKISSASGTPFPKTLDKPDQRSPSELSSMKPSSDTDNVFQRSISTSLASKSSLAQSKRRARMPLDLGKGTSRNHGITGYPELEGPTRVID</sequence>
<dbReference type="STRING" id="333673.A0A3M0JBA2"/>
<feature type="region of interest" description="Disordered" evidence="2">
    <location>
        <begin position="295"/>
        <end position="375"/>
    </location>
</feature>
<dbReference type="Proteomes" id="UP000269221">
    <property type="component" value="Unassembled WGS sequence"/>
</dbReference>
<dbReference type="GO" id="GO:0016020">
    <property type="term" value="C:membrane"/>
    <property type="evidence" value="ECO:0007669"/>
    <property type="project" value="InterPro"/>
</dbReference>
<evidence type="ECO:0000256" key="2">
    <source>
        <dbReference type="SAM" id="MobiDB-lite"/>
    </source>
</evidence>
<protein>
    <recommendedName>
        <fullName evidence="5">Protein sprouty homolog 3</fullName>
    </recommendedName>
</protein>
<dbReference type="GO" id="GO:0046580">
    <property type="term" value="P:negative regulation of Ras protein signal transduction"/>
    <property type="evidence" value="ECO:0007669"/>
    <property type="project" value="TreeGrafter"/>
</dbReference>
<comment type="similarity">
    <text evidence="1">Belongs to the sprouty family.</text>
</comment>
<dbReference type="InterPro" id="IPR007875">
    <property type="entry name" value="Sprouty"/>
</dbReference>
<dbReference type="EMBL" id="QRBI01000153">
    <property type="protein sequence ID" value="RMB98225.1"/>
    <property type="molecule type" value="Genomic_DNA"/>
</dbReference>
<dbReference type="InterPro" id="IPR051192">
    <property type="entry name" value="Sprouty_domain"/>
</dbReference>
<dbReference type="PROSITE" id="PS51227">
    <property type="entry name" value="SPR"/>
    <property type="match status" value="1"/>
</dbReference>
<organism evidence="3 4">
    <name type="scientific">Hirundo rustica rustica</name>
    <dbReference type="NCBI Taxonomy" id="333673"/>
    <lineage>
        <taxon>Eukaryota</taxon>
        <taxon>Metazoa</taxon>
        <taxon>Chordata</taxon>
        <taxon>Craniata</taxon>
        <taxon>Vertebrata</taxon>
        <taxon>Euteleostomi</taxon>
        <taxon>Archelosauria</taxon>
        <taxon>Archosauria</taxon>
        <taxon>Dinosauria</taxon>
        <taxon>Saurischia</taxon>
        <taxon>Theropoda</taxon>
        <taxon>Coelurosauria</taxon>
        <taxon>Aves</taxon>
        <taxon>Neognathae</taxon>
        <taxon>Neoaves</taxon>
        <taxon>Telluraves</taxon>
        <taxon>Australaves</taxon>
        <taxon>Passeriformes</taxon>
        <taxon>Sylvioidea</taxon>
        <taxon>Hirundinidae</taxon>
        <taxon>Hirundo</taxon>
    </lineage>
</organism>
<evidence type="ECO:0008006" key="5">
    <source>
        <dbReference type="Google" id="ProtNLM"/>
    </source>
</evidence>
<feature type="compositionally biased region" description="Basic and acidic residues" evidence="2">
    <location>
        <begin position="63"/>
        <end position="82"/>
    </location>
</feature>
<proteinExistence type="inferred from homology"/>
<dbReference type="GO" id="GO:0048513">
    <property type="term" value="P:animal organ development"/>
    <property type="evidence" value="ECO:0007669"/>
    <property type="project" value="TreeGrafter"/>
</dbReference>
<evidence type="ECO:0000313" key="3">
    <source>
        <dbReference type="EMBL" id="RMB98225.1"/>
    </source>
</evidence>